<organism evidence="3 4">
    <name type="scientific">Gigaspora rosea</name>
    <dbReference type="NCBI Taxonomy" id="44941"/>
    <lineage>
        <taxon>Eukaryota</taxon>
        <taxon>Fungi</taxon>
        <taxon>Fungi incertae sedis</taxon>
        <taxon>Mucoromycota</taxon>
        <taxon>Glomeromycotina</taxon>
        <taxon>Glomeromycetes</taxon>
        <taxon>Diversisporales</taxon>
        <taxon>Gigasporaceae</taxon>
        <taxon>Gigaspora</taxon>
    </lineage>
</organism>
<evidence type="ECO:0000313" key="3">
    <source>
        <dbReference type="EMBL" id="RIB11895.1"/>
    </source>
</evidence>
<dbReference type="OrthoDB" id="240216at2759"/>
<proteinExistence type="inferred from homology"/>
<dbReference type="Proteomes" id="UP000266673">
    <property type="component" value="Unassembled WGS sequence"/>
</dbReference>
<feature type="domain" description="Choline/carnitine acyltransferase" evidence="2">
    <location>
        <begin position="1"/>
        <end position="166"/>
    </location>
</feature>
<dbReference type="InterPro" id="IPR039551">
    <property type="entry name" value="Cho/carn_acyl_trans"/>
</dbReference>
<comment type="similarity">
    <text evidence="1">Belongs to the carnitine/choline acetyltransferase family.</text>
</comment>
<accession>A0A397UNT2</accession>
<dbReference type="Gene3D" id="3.30.559.10">
    <property type="entry name" value="Chloramphenicol acetyltransferase-like domain"/>
    <property type="match status" value="1"/>
</dbReference>
<evidence type="ECO:0000313" key="4">
    <source>
        <dbReference type="Proteomes" id="UP000266673"/>
    </source>
</evidence>
<dbReference type="SUPFAM" id="SSF52777">
    <property type="entry name" value="CoA-dependent acyltransferases"/>
    <property type="match status" value="1"/>
</dbReference>
<dbReference type="AlphaFoldDB" id="A0A397UNT2"/>
<dbReference type="PANTHER" id="PTHR22589:SF103">
    <property type="entry name" value="CARNITINE O-ACETYL-TRANSFERASE, ISOFORM A-RELATED"/>
    <property type="match status" value="1"/>
</dbReference>
<protein>
    <recommendedName>
        <fullName evidence="2">Choline/carnitine acyltransferase domain-containing protein</fullName>
    </recommendedName>
</protein>
<dbReference type="PANTHER" id="PTHR22589">
    <property type="entry name" value="CARNITINE O-ACYLTRANSFERASE"/>
    <property type="match status" value="1"/>
</dbReference>
<comment type="caution">
    <text evidence="3">The sequence shown here is derived from an EMBL/GenBank/DDBJ whole genome shotgun (WGS) entry which is preliminary data.</text>
</comment>
<name>A0A397UNT2_9GLOM</name>
<keyword evidence="4" id="KW-1185">Reference proteome</keyword>
<dbReference type="STRING" id="44941.A0A397UNT2"/>
<dbReference type="InterPro" id="IPR000542">
    <property type="entry name" value="Carn_acyl_trans"/>
</dbReference>
<reference evidence="3 4" key="1">
    <citation type="submission" date="2018-06" db="EMBL/GenBank/DDBJ databases">
        <title>Comparative genomics reveals the genomic features of Rhizophagus irregularis, R. cerebriforme, R. diaphanum and Gigaspora rosea, and their symbiotic lifestyle signature.</title>
        <authorList>
            <person name="Morin E."/>
            <person name="San Clemente H."/>
            <person name="Chen E.C.H."/>
            <person name="De La Providencia I."/>
            <person name="Hainaut M."/>
            <person name="Kuo A."/>
            <person name="Kohler A."/>
            <person name="Murat C."/>
            <person name="Tang N."/>
            <person name="Roy S."/>
            <person name="Loubradou J."/>
            <person name="Henrissat B."/>
            <person name="Grigoriev I.V."/>
            <person name="Corradi N."/>
            <person name="Roux C."/>
            <person name="Martin F.M."/>
        </authorList>
    </citation>
    <scope>NUCLEOTIDE SEQUENCE [LARGE SCALE GENOMIC DNA]</scope>
    <source>
        <strain evidence="3 4">DAOM 194757</strain>
    </source>
</reference>
<evidence type="ECO:0000256" key="1">
    <source>
        <dbReference type="ARBA" id="ARBA00005232"/>
    </source>
</evidence>
<sequence>MAIQLTYYKCHGEPCPTDEPVTTRGFLHGRLETLKTCSMDTVEFTKVFCDPKVKAIKSHTENMISVINGHGIDCHLIGLQSQIRDEEKSRATLFTDPSYYAQSIRYKLSSSNMGPALCFHTGFGPLVPDGYAICYIFEKDKLKINIISWKKCKETDSVIFRKALEESLDDLREILSQYTK</sequence>
<dbReference type="EMBL" id="QKWP01001085">
    <property type="protein sequence ID" value="RIB11895.1"/>
    <property type="molecule type" value="Genomic_DNA"/>
</dbReference>
<dbReference type="GO" id="GO:0016746">
    <property type="term" value="F:acyltransferase activity"/>
    <property type="evidence" value="ECO:0007669"/>
    <property type="project" value="InterPro"/>
</dbReference>
<dbReference type="Pfam" id="PF00755">
    <property type="entry name" value="Carn_acyltransf"/>
    <property type="match status" value="1"/>
</dbReference>
<gene>
    <name evidence="3" type="ORF">C2G38_2259827</name>
</gene>
<evidence type="ECO:0000259" key="2">
    <source>
        <dbReference type="Pfam" id="PF00755"/>
    </source>
</evidence>
<dbReference type="InterPro" id="IPR023213">
    <property type="entry name" value="CAT-like_dom_sf"/>
</dbReference>